<evidence type="ECO:0000256" key="4">
    <source>
        <dbReference type="PROSITE-ProRule" id="PRU00335"/>
    </source>
</evidence>
<dbReference type="PANTHER" id="PTHR30055">
    <property type="entry name" value="HTH-TYPE TRANSCRIPTIONAL REGULATOR RUTR"/>
    <property type="match status" value="1"/>
</dbReference>
<dbReference type="Proteomes" id="UP001499854">
    <property type="component" value="Unassembled WGS sequence"/>
</dbReference>
<dbReference type="InterPro" id="IPR049445">
    <property type="entry name" value="TetR_SbtR-like_C"/>
</dbReference>
<organism evidence="6 7">
    <name type="scientific">Catenulispora subtropica</name>
    <dbReference type="NCBI Taxonomy" id="450798"/>
    <lineage>
        <taxon>Bacteria</taxon>
        <taxon>Bacillati</taxon>
        <taxon>Actinomycetota</taxon>
        <taxon>Actinomycetes</taxon>
        <taxon>Catenulisporales</taxon>
        <taxon>Catenulisporaceae</taxon>
        <taxon>Catenulispora</taxon>
    </lineage>
</organism>
<feature type="domain" description="HTH tetR-type" evidence="5">
    <location>
        <begin position="22"/>
        <end position="81"/>
    </location>
</feature>
<dbReference type="Pfam" id="PF21597">
    <property type="entry name" value="TetR_C_43"/>
    <property type="match status" value="1"/>
</dbReference>
<gene>
    <name evidence="6" type="ORF">GCM10009838_25940</name>
</gene>
<comment type="caution">
    <text evidence="6">The sequence shown here is derived from an EMBL/GenBank/DDBJ whole genome shotgun (WGS) entry which is preliminary data.</text>
</comment>
<keyword evidence="2 4" id="KW-0238">DNA-binding</keyword>
<dbReference type="InterPro" id="IPR001647">
    <property type="entry name" value="HTH_TetR"/>
</dbReference>
<dbReference type="EMBL" id="BAAAQM010000012">
    <property type="protein sequence ID" value="GAA1966855.1"/>
    <property type="molecule type" value="Genomic_DNA"/>
</dbReference>
<name>A0ABN2RC58_9ACTN</name>
<keyword evidence="1" id="KW-0805">Transcription regulation</keyword>
<evidence type="ECO:0000256" key="1">
    <source>
        <dbReference type="ARBA" id="ARBA00023015"/>
    </source>
</evidence>
<evidence type="ECO:0000256" key="3">
    <source>
        <dbReference type="ARBA" id="ARBA00023163"/>
    </source>
</evidence>
<protein>
    <recommendedName>
        <fullName evidence="5">HTH tetR-type domain-containing protein</fullName>
    </recommendedName>
</protein>
<dbReference type="PANTHER" id="PTHR30055:SF234">
    <property type="entry name" value="HTH-TYPE TRANSCRIPTIONAL REGULATOR BETI"/>
    <property type="match status" value="1"/>
</dbReference>
<evidence type="ECO:0000313" key="7">
    <source>
        <dbReference type="Proteomes" id="UP001499854"/>
    </source>
</evidence>
<dbReference type="Pfam" id="PF00440">
    <property type="entry name" value="TetR_N"/>
    <property type="match status" value="1"/>
</dbReference>
<dbReference type="Gene3D" id="1.10.357.10">
    <property type="entry name" value="Tetracycline Repressor, domain 2"/>
    <property type="match status" value="1"/>
</dbReference>
<proteinExistence type="predicted"/>
<dbReference type="PROSITE" id="PS50977">
    <property type="entry name" value="HTH_TETR_2"/>
    <property type="match status" value="1"/>
</dbReference>
<dbReference type="SUPFAM" id="SSF46689">
    <property type="entry name" value="Homeodomain-like"/>
    <property type="match status" value="1"/>
</dbReference>
<keyword evidence="7" id="KW-1185">Reference proteome</keyword>
<dbReference type="InterPro" id="IPR036271">
    <property type="entry name" value="Tet_transcr_reg_TetR-rel_C_sf"/>
</dbReference>
<evidence type="ECO:0000313" key="6">
    <source>
        <dbReference type="EMBL" id="GAA1966855.1"/>
    </source>
</evidence>
<dbReference type="InterPro" id="IPR050109">
    <property type="entry name" value="HTH-type_TetR-like_transc_reg"/>
</dbReference>
<dbReference type="PRINTS" id="PR00455">
    <property type="entry name" value="HTHTETR"/>
</dbReference>
<reference evidence="6 7" key="1">
    <citation type="journal article" date="2019" name="Int. J. Syst. Evol. Microbiol.">
        <title>The Global Catalogue of Microorganisms (GCM) 10K type strain sequencing project: providing services to taxonomists for standard genome sequencing and annotation.</title>
        <authorList>
            <consortium name="The Broad Institute Genomics Platform"/>
            <consortium name="The Broad Institute Genome Sequencing Center for Infectious Disease"/>
            <person name="Wu L."/>
            <person name="Ma J."/>
        </authorList>
    </citation>
    <scope>NUCLEOTIDE SEQUENCE [LARGE SCALE GENOMIC DNA]</scope>
    <source>
        <strain evidence="6 7">JCM 16013</strain>
    </source>
</reference>
<dbReference type="SUPFAM" id="SSF48498">
    <property type="entry name" value="Tetracyclin repressor-like, C-terminal domain"/>
    <property type="match status" value="1"/>
</dbReference>
<evidence type="ECO:0000256" key="2">
    <source>
        <dbReference type="ARBA" id="ARBA00023125"/>
    </source>
</evidence>
<sequence length="213" mass="23137">MYRSTMVLTQSSPNRPLRADARRNREAIITAADDLFRTQGMGLQMDEVAQRAGLGVGTVYRHFPTKEALTVELVVHRMETVINQAEQAMETQAPAVAIRGFIHAMARMMGEDAGLRETFQVQSTADAQREECAYYRQDLHERKFGLVRRAQEAGMVRADLAVEDFDALMCGMGQSILAGGNPELMADVLLVGMRVPDGDGSQCGAADGGGSAA</sequence>
<accession>A0ABN2RC58</accession>
<dbReference type="InterPro" id="IPR009057">
    <property type="entry name" value="Homeodomain-like_sf"/>
</dbReference>
<evidence type="ECO:0000259" key="5">
    <source>
        <dbReference type="PROSITE" id="PS50977"/>
    </source>
</evidence>
<keyword evidence="3" id="KW-0804">Transcription</keyword>
<feature type="DNA-binding region" description="H-T-H motif" evidence="4">
    <location>
        <begin position="44"/>
        <end position="63"/>
    </location>
</feature>